<evidence type="ECO:0000313" key="4">
    <source>
        <dbReference type="Proteomes" id="UP000515349"/>
    </source>
</evidence>
<organism evidence="3 4">
    <name type="scientific">Marnyiella aurantia</name>
    <dbReference type="NCBI Taxonomy" id="2758037"/>
    <lineage>
        <taxon>Bacteria</taxon>
        <taxon>Pseudomonadati</taxon>
        <taxon>Bacteroidota</taxon>
        <taxon>Flavobacteriia</taxon>
        <taxon>Flavobacteriales</taxon>
        <taxon>Weeksellaceae</taxon>
        <taxon>Marnyiella</taxon>
    </lineage>
</organism>
<dbReference type="Proteomes" id="UP000515349">
    <property type="component" value="Chromosome"/>
</dbReference>
<dbReference type="Pfam" id="PF12725">
    <property type="entry name" value="DUF3810"/>
    <property type="match status" value="1"/>
</dbReference>
<feature type="transmembrane region" description="Helical" evidence="1">
    <location>
        <begin position="64"/>
        <end position="80"/>
    </location>
</feature>
<keyword evidence="1" id="KW-1133">Transmembrane helix</keyword>
<gene>
    <name evidence="3" type="ORF">H1R16_05510</name>
    <name evidence="2" type="ORF">H2507_11720</name>
</gene>
<dbReference type="InterPro" id="IPR024294">
    <property type="entry name" value="DUF3810"/>
</dbReference>
<evidence type="ECO:0000313" key="5">
    <source>
        <dbReference type="Proteomes" id="UP000539710"/>
    </source>
</evidence>
<accession>A0A7D7LTT1</accession>
<dbReference type="AlphaFoldDB" id="A0A7D7LTT1"/>
<protein>
    <submittedName>
        <fullName evidence="3">DUF3810 domain-containing protein</fullName>
    </submittedName>
</protein>
<dbReference type="Proteomes" id="UP000539710">
    <property type="component" value="Unassembled WGS sequence"/>
</dbReference>
<keyword evidence="5" id="KW-1185">Reference proteome</keyword>
<evidence type="ECO:0000256" key="1">
    <source>
        <dbReference type="SAM" id="Phobius"/>
    </source>
</evidence>
<name>A0A7D7LTT1_9FLAO</name>
<evidence type="ECO:0000313" key="3">
    <source>
        <dbReference type="EMBL" id="QMS99577.1"/>
    </source>
</evidence>
<feature type="transmembrane region" description="Helical" evidence="1">
    <location>
        <begin position="12"/>
        <end position="29"/>
    </location>
</feature>
<sequence length="357" mass="41786">MHTENLKSYYKRRFWAGILLAQAVLFYLLSLSDRAVSVFESFFAWQKQYHQLFFSGPDFSVGDILYIVLVIVFGIIILGVSQKSKRRRSQLLLLLLLNILYFTYNIWWGMLYFQKPISDRLPEVEVTDEKLKSFARHYLDLCRESREQVMEDQNGVFKVYDLMKLQQQITEVQNDGLFYNNKENRTSVSSFKPSLYSRIISYTGIQGYYNPFTAEAQYNPELPSTYLPFTLAHEHAHQLGFAREQEANFIAFLTGKNSSDADLKYSTQYFVLKSLLNALAESDPGFVKETLRNYSPAMQRDRTAELSFRKKHEGWLEEFFGITNDLFLKSNRQEGAVTYSYFVNLLVRFETANRTKS</sequence>
<keyword evidence="1" id="KW-0812">Transmembrane</keyword>
<reference evidence="4" key="2">
    <citation type="submission" date="2020-07" db="EMBL/GenBank/DDBJ databases">
        <title>Chryseobacterium sp.cx-624.</title>
        <authorList>
            <person name="Yang C."/>
        </authorList>
    </citation>
    <scope>NUCLEOTIDE SEQUENCE [LARGE SCALE GENOMIC DNA]</scope>
    <source>
        <strain evidence="4">cx-624</strain>
    </source>
</reference>
<reference evidence="5" key="3">
    <citation type="submission" date="2020-07" db="EMBL/GenBank/DDBJ databases">
        <title>Flavobacterium sp. xlx-214.</title>
        <authorList>
            <person name="Yang C."/>
        </authorList>
    </citation>
    <scope>NUCLEOTIDE SEQUENCE [LARGE SCALE GENOMIC DNA]</scope>
    <source>
        <strain evidence="5">CX-624</strain>
    </source>
</reference>
<reference evidence="3" key="1">
    <citation type="submission" date="2020-07" db="EMBL/GenBank/DDBJ databases">
        <title>Chryseobacterium sp. CX-624.</title>
        <authorList>
            <person name="Yang C."/>
        </authorList>
    </citation>
    <scope>NUCLEOTIDE SEQUENCE</scope>
    <source>
        <strain evidence="3">CX-624</strain>
    </source>
</reference>
<proteinExistence type="predicted"/>
<reference evidence="2" key="4">
    <citation type="submission" date="2020-07" db="EMBL/GenBank/DDBJ databases">
        <authorList>
            <person name="Yang C."/>
        </authorList>
    </citation>
    <scope>NUCLEOTIDE SEQUENCE</scope>
    <source>
        <strain evidence="2">Cx-624</strain>
    </source>
</reference>
<keyword evidence="1" id="KW-0472">Membrane</keyword>
<feature type="transmembrane region" description="Helical" evidence="1">
    <location>
        <begin position="92"/>
        <end position="113"/>
    </location>
</feature>
<dbReference type="EMBL" id="JACEUX010000005">
    <property type="protein sequence ID" value="MBA5247833.1"/>
    <property type="molecule type" value="Genomic_DNA"/>
</dbReference>
<dbReference type="KEGG" id="cbau:H1R16_05510"/>
<dbReference type="EMBL" id="CP059472">
    <property type="protein sequence ID" value="QMS99577.1"/>
    <property type="molecule type" value="Genomic_DNA"/>
</dbReference>
<evidence type="ECO:0000313" key="2">
    <source>
        <dbReference type="EMBL" id="MBA5247833.1"/>
    </source>
</evidence>